<dbReference type="Proteomes" id="UP001062027">
    <property type="component" value="Unassembled WGS sequence"/>
</dbReference>
<evidence type="ECO:0000313" key="1">
    <source>
        <dbReference type="EMBL" id="MCU6678631.1"/>
    </source>
</evidence>
<protein>
    <submittedName>
        <fullName evidence="1">Uncharacterized protein</fullName>
    </submittedName>
</protein>
<dbReference type="RefSeq" id="WP_261645182.1">
    <property type="nucleotide sequence ID" value="NZ_JAMHKR010000087.1"/>
</dbReference>
<reference evidence="1" key="1">
    <citation type="submission" date="2022-05" db="EMBL/GenBank/DDBJ databases">
        <title>Description of a novel species of Leclercia; Leclercia tamurae and the Proposal for a Novel Genus Silvania gen. nov. Containing Two Novel Species Silvania hatchlandensis sp. nov. and Silvania confinis sp. nov. Isolated from the Rhizosphere of Oak.</title>
        <authorList>
            <person name="Maddock D.W."/>
            <person name="Brady C.L."/>
            <person name="Denman S."/>
            <person name="Arnold D."/>
        </authorList>
    </citation>
    <scope>NUCLEOTIDE SEQUENCE</scope>
    <source>
        <strain evidence="1">H6S3</strain>
    </source>
</reference>
<evidence type="ECO:0000313" key="2">
    <source>
        <dbReference type="Proteomes" id="UP001062027"/>
    </source>
</evidence>
<name>A0ABT2RCM9_9ENTR</name>
<accession>A0ABT2RCM9</accession>
<gene>
    <name evidence="1" type="ORF">M8318_13230</name>
</gene>
<dbReference type="CDD" id="cd20696">
    <property type="entry name" value="CdiI_Ecoli3006-like"/>
    <property type="match status" value="1"/>
</dbReference>
<sequence>MTRKSVDELWSGLEAFLQYGYVQQDSFSDPNDEATDWLAQLYVDSPTHALLYCKRILEAPALHESVKAYALDFLLLSSERNYAYHYLSEEAVHLSIPELEKAFFYFSCDTPYPIPDGLFVKLLARFEVVKCAPDACFYHLHETYNDFVKALSDKLE</sequence>
<dbReference type="EMBL" id="JAMHKS010000074">
    <property type="protein sequence ID" value="MCU6678631.1"/>
    <property type="molecule type" value="Genomic_DNA"/>
</dbReference>
<organism evidence="1 2">
    <name type="scientific">Leclercia tamurae</name>
    <dbReference type="NCBI Taxonomy" id="2926467"/>
    <lineage>
        <taxon>Bacteria</taxon>
        <taxon>Pseudomonadati</taxon>
        <taxon>Pseudomonadota</taxon>
        <taxon>Gammaproteobacteria</taxon>
        <taxon>Enterobacterales</taxon>
        <taxon>Enterobacteriaceae</taxon>
        <taxon>Leclercia</taxon>
    </lineage>
</organism>
<keyword evidence="2" id="KW-1185">Reference proteome</keyword>
<comment type="caution">
    <text evidence="1">The sequence shown here is derived from an EMBL/GenBank/DDBJ whole genome shotgun (WGS) entry which is preliminary data.</text>
</comment>
<proteinExistence type="predicted"/>